<dbReference type="InterPro" id="IPR003838">
    <property type="entry name" value="ABC3_permease_C"/>
</dbReference>
<feature type="transmembrane region" description="Helical" evidence="7">
    <location>
        <begin position="336"/>
        <end position="363"/>
    </location>
</feature>
<dbReference type="RefSeq" id="WP_081166650.1">
    <property type="nucleotide sequence ID" value="NZ_LWBP01000189.1"/>
</dbReference>
<comment type="caution">
    <text evidence="10">The sequence shown here is derived from an EMBL/GenBank/DDBJ whole genome shotgun (WGS) entry which is preliminary data.</text>
</comment>
<dbReference type="InterPro" id="IPR050250">
    <property type="entry name" value="Macrolide_Exporter_MacB"/>
</dbReference>
<evidence type="ECO:0000256" key="7">
    <source>
        <dbReference type="SAM" id="Phobius"/>
    </source>
</evidence>
<dbReference type="OrthoDB" id="9770036at2"/>
<organism evidence="10 11">
    <name type="scientific">Niastella populi</name>
    <dbReference type="NCBI Taxonomy" id="550983"/>
    <lineage>
        <taxon>Bacteria</taxon>
        <taxon>Pseudomonadati</taxon>
        <taxon>Bacteroidota</taxon>
        <taxon>Chitinophagia</taxon>
        <taxon>Chitinophagales</taxon>
        <taxon>Chitinophagaceae</taxon>
        <taxon>Niastella</taxon>
    </lineage>
</organism>
<feature type="transmembrane region" description="Helical" evidence="7">
    <location>
        <begin position="369"/>
        <end position="399"/>
    </location>
</feature>
<dbReference type="AlphaFoldDB" id="A0A1V9FI71"/>
<feature type="domain" description="MacB-like periplasmic core" evidence="9">
    <location>
        <begin position="26"/>
        <end position="254"/>
    </location>
</feature>
<keyword evidence="5 7" id="KW-0472">Membrane</keyword>
<evidence type="ECO:0000313" key="11">
    <source>
        <dbReference type="Proteomes" id="UP000192276"/>
    </source>
</evidence>
<dbReference type="Pfam" id="PF02687">
    <property type="entry name" value="FtsX"/>
    <property type="match status" value="1"/>
</dbReference>
<evidence type="ECO:0000256" key="1">
    <source>
        <dbReference type="ARBA" id="ARBA00004651"/>
    </source>
</evidence>
<feature type="transmembrane region" description="Helical" evidence="7">
    <location>
        <begin position="27"/>
        <end position="47"/>
    </location>
</feature>
<evidence type="ECO:0000256" key="4">
    <source>
        <dbReference type="ARBA" id="ARBA00022989"/>
    </source>
</evidence>
<dbReference type="GO" id="GO:0005886">
    <property type="term" value="C:plasma membrane"/>
    <property type="evidence" value="ECO:0007669"/>
    <property type="project" value="UniProtKB-SubCell"/>
</dbReference>
<comment type="subcellular location">
    <subcellularLocation>
        <location evidence="1">Cell membrane</location>
        <topology evidence="1">Multi-pass membrane protein</topology>
    </subcellularLocation>
</comment>
<evidence type="ECO:0000259" key="8">
    <source>
        <dbReference type="Pfam" id="PF02687"/>
    </source>
</evidence>
<keyword evidence="4 7" id="KW-1133">Transmembrane helix</keyword>
<evidence type="ECO:0008006" key="12">
    <source>
        <dbReference type="Google" id="ProtNLM"/>
    </source>
</evidence>
<keyword evidence="11" id="KW-1185">Reference proteome</keyword>
<gene>
    <name evidence="10" type="ORF">A4R26_22935</name>
</gene>
<dbReference type="Proteomes" id="UP000192276">
    <property type="component" value="Unassembled WGS sequence"/>
</dbReference>
<keyword evidence="2" id="KW-1003">Cell membrane</keyword>
<reference evidence="11" key="1">
    <citation type="submission" date="2016-04" db="EMBL/GenBank/DDBJ databases">
        <authorList>
            <person name="Chen L."/>
            <person name="Zhuang W."/>
            <person name="Wang G."/>
        </authorList>
    </citation>
    <scope>NUCLEOTIDE SEQUENCE [LARGE SCALE GENOMIC DNA]</scope>
    <source>
        <strain evidence="11">208</strain>
    </source>
</reference>
<protein>
    <recommendedName>
        <fullName evidence="12">ABC transporter</fullName>
    </recommendedName>
</protein>
<evidence type="ECO:0000256" key="2">
    <source>
        <dbReference type="ARBA" id="ARBA00022475"/>
    </source>
</evidence>
<dbReference type="PANTHER" id="PTHR30572">
    <property type="entry name" value="MEMBRANE COMPONENT OF TRANSPORTER-RELATED"/>
    <property type="match status" value="1"/>
</dbReference>
<evidence type="ECO:0000259" key="9">
    <source>
        <dbReference type="Pfam" id="PF12704"/>
    </source>
</evidence>
<sequence length="416" mass="45833">MRRVLEILGSSLNLTWQEFKSHKIRTLLSLTGVAFGIFCIISVLATVDSLEYQVQKDIKALGTNTVYIDKWVYAGGPDYPWWRYVKRPAPTYEEMQLIKQKVPAATNVAFNISNNSYVGFDDDVINNVNYYGITEEFVKIQPIDIELGRYLQPADYDFSANVVVMGYAIAETLFGKAEKALGKTIILKSGKRAQVVGLIKKQGKSIVNGWEYDNCILMPLGFMREMFREKNANPIIMVQGGESVAMEQLRDELTGAMRSIRKLKPTEEDDFALNDIDAFSSFASEIFGGINKGGWAIAILSLVVGMFGVANIMFVTVRERTSQIGLKKAIGAKRSVILTEFLLESAFLCIMGGLMGLSIVFLLTLASKAIFGFAVFIAPNILILAISICIIVGVLAGIIPASIAAKMDPVVAIRSK</sequence>
<dbReference type="GO" id="GO:0022857">
    <property type="term" value="F:transmembrane transporter activity"/>
    <property type="evidence" value="ECO:0007669"/>
    <property type="project" value="TreeGrafter"/>
</dbReference>
<dbReference type="Pfam" id="PF12704">
    <property type="entry name" value="MacB_PCD"/>
    <property type="match status" value="1"/>
</dbReference>
<dbReference type="STRING" id="550983.A4R26_22935"/>
<accession>A0A1V9FI71</accession>
<feature type="domain" description="ABC3 transporter permease C-terminal" evidence="8">
    <location>
        <begin position="296"/>
        <end position="409"/>
    </location>
</feature>
<keyword evidence="3 7" id="KW-0812">Transmembrane</keyword>
<proteinExistence type="inferred from homology"/>
<feature type="transmembrane region" description="Helical" evidence="7">
    <location>
        <begin position="294"/>
        <end position="315"/>
    </location>
</feature>
<evidence type="ECO:0000256" key="3">
    <source>
        <dbReference type="ARBA" id="ARBA00022692"/>
    </source>
</evidence>
<evidence type="ECO:0000256" key="6">
    <source>
        <dbReference type="ARBA" id="ARBA00038076"/>
    </source>
</evidence>
<comment type="similarity">
    <text evidence="6">Belongs to the ABC-4 integral membrane protein family.</text>
</comment>
<evidence type="ECO:0000256" key="5">
    <source>
        <dbReference type="ARBA" id="ARBA00023136"/>
    </source>
</evidence>
<evidence type="ECO:0000313" key="10">
    <source>
        <dbReference type="EMBL" id="OQP58030.1"/>
    </source>
</evidence>
<dbReference type="PANTHER" id="PTHR30572:SF4">
    <property type="entry name" value="ABC TRANSPORTER PERMEASE YTRF"/>
    <property type="match status" value="1"/>
</dbReference>
<dbReference type="EMBL" id="LWBP01000189">
    <property type="protein sequence ID" value="OQP58030.1"/>
    <property type="molecule type" value="Genomic_DNA"/>
</dbReference>
<name>A0A1V9FI71_9BACT</name>
<dbReference type="InterPro" id="IPR025857">
    <property type="entry name" value="MacB_PCD"/>
</dbReference>